<keyword evidence="4" id="KW-1185">Reference proteome</keyword>
<evidence type="ECO:0000313" key="4">
    <source>
        <dbReference type="Proteomes" id="UP000232883"/>
    </source>
</evidence>
<dbReference type="Proteomes" id="UP000232883">
    <property type="component" value="Chromosome"/>
</dbReference>
<dbReference type="OrthoDB" id="7782105at2"/>
<organism evidence="3 4">
    <name type="scientific">Spirosoma pollinicola</name>
    <dbReference type="NCBI Taxonomy" id="2057025"/>
    <lineage>
        <taxon>Bacteria</taxon>
        <taxon>Pseudomonadati</taxon>
        <taxon>Bacteroidota</taxon>
        <taxon>Cytophagia</taxon>
        <taxon>Cytophagales</taxon>
        <taxon>Cytophagaceae</taxon>
        <taxon>Spirosoma</taxon>
    </lineage>
</organism>
<dbReference type="AlphaFoldDB" id="A0A2K8YT54"/>
<gene>
    <name evidence="3" type="ORF">CWM47_02660</name>
</gene>
<evidence type="ECO:0000313" key="3">
    <source>
        <dbReference type="EMBL" id="AUD00813.1"/>
    </source>
</evidence>
<dbReference type="PANTHER" id="PTHR35174:SF1">
    <property type="entry name" value="BLL0086 PROTEIN"/>
    <property type="match status" value="1"/>
</dbReference>
<dbReference type="InterPro" id="IPR005545">
    <property type="entry name" value="YCII"/>
</dbReference>
<feature type="domain" description="YCII-related" evidence="2">
    <location>
        <begin position="40"/>
        <end position="110"/>
    </location>
</feature>
<protein>
    <submittedName>
        <fullName evidence="3">Transcription initiation protein</fullName>
    </submittedName>
</protein>
<dbReference type="EMBL" id="CP025096">
    <property type="protein sequence ID" value="AUD00813.1"/>
    <property type="molecule type" value="Genomic_DNA"/>
</dbReference>
<dbReference type="Pfam" id="PF03795">
    <property type="entry name" value="YCII"/>
    <property type="match status" value="1"/>
</dbReference>
<evidence type="ECO:0000259" key="2">
    <source>
        <dbReference type="Pfam" id="PF03795"/>
    </source>
</evidence>
<accession>A0A2K8YT54</accession>
<proteinExistence type="inferred from homology"/>
<name>A0A2K8YT54_9BACT</name>
<dbReference type="Gene3D" id="3.30.70.1060">
    <property type="entry name" value="Dimeric alpha+beta barrel"/>
    <property type="match status" value="1"/>
</dbReference>
<dbReference type="PANTHER" id="PTHR35174">
    <property type="entry name" value="BLL7171 PROTEIN-RELATED"/>
    <property type="match status" value="1"/>
</dbReference>
<sequence length="112" mass="12330">MKDFLLIFRSPEQARPTASPEEMQANLKRWMDWFGSIAAQNKLADRGNRLAHEGKVVRPNQVITDGPYTEIKESIGGYIGVKAESLDEAAAMASTCPILLEGGNVEVREIAI</sequence>
<dbReference type="SUPFAM" id="SSF54909">
    <property type="entry name" value="Dimeric alpha+beta barrel"/>
    <property type="match status" value="1"/>
</dbReference>
<dbReference type="RefSeq" id="WP_100986236.1">
    <property type="nucleotide sequence ID" value="NZ_CP025096.1"/>
</dbReference>
<evidence type="ECO:0000256" key="1">
    <source>
        <dbReference type="ARBA" id="ARBA00007689"/>
    </source>
</evidence>
<dbReference type="InterPro" id="IPR011008">
    <property type="entry name" value="Dimeric_a/b-barrel"/>
</dbReference>
<comment type="similarity">
    <text evidence="1">Belongs to the YciI family.</text>
</comment>
<reference evidence="3 4" key="1">
    <citation type="submission" date="2017-11" db="EMBL/GenBank/DDBJ databases">
        <title>Taxonomic description and genome sequences of Spirosoma HA7 sp. nov., isolated from pollen microhabitat of Corylus avellana.</title>
        <authorList>
            <person name="Ambika Manirajan B."/>
            <person name="Suarez C."/>
            <person name="Ratering S."/>
            <person name="Geissler-Plaum R."/>
            <person name="Cardinale M."/>
            <person name="Sylvia S."/>
        </authorList>
    </citation>
    <scope>NUCLEOTIDE SEQUENCE [LARGE SCALE GENOMIC DNA]</scope>
    <source>
        <strain evidence="3 4">HA7</strain>
    </source>
</reference>
<dbReference type="KEGG" id="spir:CWM47_02660"/>